<feature type="transmembrane region" description="Helical" evidence="1">
    <location>
        <begin position="12"/>
        <end position="32"/>
    </location>
</feature>
<evidence type="ECO:0000313" key="3">
    <source>
        <dbReference type="Proteomes" id="UP000283509"/>
    </source>
</evidence>
<protein>
    <submittedName>
        <fullName evidence="2">Uncharacterized protein</fullName>
    </submittedName>
</protein>
<gene>
    <name evidence="2" type="ORF">C7M84_002753</name>
</gene>
<evidence type="ECO:0000256" key="1">
    <source>
        <dbReference type="SAM" id="Phobius"/>
    </source>
</evidence>
<sequence length="179" mass="20744">MACSLRNIINFGLLLAVIDLLHGIATCAFYGYELAVHYRCHWNHGIRWCQYYLYHTDHSVRVNIGIAEGVGCLFFSTILIIGLCKRKPLVTWTWLLKPIAVIIINVFFLSRWLAQKSRYYHSFLDRRSDEQENLFTYLGLGLTLVQVFVMLFLLCINGSFTYKIRKQGAPNTDRAECVI</sequence>
<reference evidence="2 3" key="2">
    <citation type="submission" date="2019-01" db="EMBL/GenBank/DDBJ databases">
        <title>The decoding of complex shrimp genome reveals the adaptation for benthos swimmer, frequently molting mechanism and breeding impact on genome.</title>
        <authorList>
            <person name="Sun Y."/>
            <person name="Gao Y."/>
            <person name="Yu Y."/>
        </authorList>
    </citation>
    <scope>NUCLEOTIDE SEQUENCE [LARGE SCALE GENOMIC DNA]</scope>
    <source>
        <tissue evidence="2">Muscle</tissue>
    </source>
</reference>
<proteinExistence type="predicted"/>
<keyword evidence="3" id="KW-1185">Reference proteome</keyword>
<dbReference type="AlphaFoldDB" id="A0A3R7P8K7"/>
<keyword evidence="1" id="KW-1133">Transmembrane helix</keyword>
<feature type="transmembrane region" description="Helical" evidence="1">
    <location>
        <begin position="62"/>
        <end position="83"/>
    </location>
</feature>
<name>A0A3R7P8K7_PENVA</name>
<evidence type="ECO:0000313" key="2">
    <source>
        <dbReference type="EMBL" id="ROT78548.1"/>
    </source>
</evidence>
<dbReference type="EMBL" id="QCYY01001367">
    <property type="protein sequence ID" value="ROT78548.1"/>
    <property type="molecule type" value="Genomic_DNA"/>
</dbReference>
<comment type="caution">
    <text evidence="2">The sequence shown here is derived from an EMBL/GenBank/DDBJ whole genome shotgun (WGS) entry which is preliminary data.</text>
</comment>
<feature type="transmembrane region" description="Helical" evidence="1">
    <location>
        <begin position="95"/>
        <end position="114"/>
    </location>
</feature>
<organism evidence="2 3">
    <name type="scientific">Penaeus vannamei</name>
    <name type="common">Whiteleg shrimp</name>
    <name type="synonym">Litopenaeus vannamei</name>
    <dbReference type="NCBI Taxonomy" id="6689"/>
    <lineage>
        <taxon>Eukaryota</taxon>
        <taxon>Metazoa</taxon>
        <taxon>Ecdysozoa</taxon>
        <taxon>Arthropoda</taxon>
        <taxon>Crustacea</taxon>
        <taxon>Multicrustacea</taxon>
        <taxon>Malacostraca</taxon>
        <taxon>Eumalacostraca</taxon>
        <taxon>Eucarida</taxon>
        <taxon>Decapoda</taxon>
        <taxon>Dendrobranchiata</taxon>
        <taxon>Penaeoidea</taxon>
        <taxon>Penaeidae</taxon>
        <taxon>Penaeus</taxon>
    </lineage>
</organism>
<reference evidence="2 3" key="1">
    <citation type="submission" date="2018-04" db="EMBL/GenBank/DDBJ databases">
        <authorList>
            <person name="Zhang X."/>
            <person name="Yuan J."/>
            <person name="Li F."/>
            <person name="Xiang J."/>
        </authorList>
    </citation>
    <scope>NUCLEOTIDE SEQUENCE [LARGE SCALE GENOMIC DNA]</scope>
    <source>
        <tissue evidence="2">Muscle</tissue>
    </source>
</reference>
<keyword evidence="1" id="KW-0812">Transmembrane</keyword>
<keyword evidence="1" id="KW-0472">Membrane</keyword>
<accession>A0A3R7P8K7</accession>
<dbReference type="OrthoDB" id="6344628at2759"/>
<dbReference type="Proteomes" id="UP000283509">
    <property type="component" value="Unassembled WGS sequence"/>
</dbReference>
<feature type="transmembrane region" description="Helical" evidence="1">
    <location>
        <begin position="134"/>
        <end position="156"/>
    </location>
</feature>